<dbReference type="AlphaFoldDB" id="A0A1J1HXB8"/>
<evidence type="ECO:0000313" key="2">
    <source>
        <dbReference type="Proteomes" id="UP000183832"/>
    </source>
</evidence>
<dbReference type="Proteomes" id="UP000183832">
    <property type="component" value="Unassembled WGS sequence"/>
</dbReference>
<keyword evidence="2" id="KW-1185">Reference proteome</keyword>
<reference evidence="1 2" key="1">
    <citation type="submission" date="2015-04" db="EMBL/GenBank/DDBJ databases">
        <authorList>
            <person name="Syromyatnikov M.Y."/>
            <person name="Popov V.N."/>
        </authorList>
    </citation>
    <scope>NUCLEOTIDE SEQUENCE [LARGE SCALE GENOMIC DNA]</scope>
</reference>
<dbReference type="EMBL" id="CVRI01000021">
    <property type="protein sequence ID" value="CRK91996.1"/>
    <property type="molecule type" value="Genomic_DNA"/>
</dbReference>
<proteinExistence type="predicted"/>
<protein>
    <submittedName>
        <fullName evidence="1">CLUMA_CG005576, isoform A</fullName>
    </submittedName>
</protein>
<gene>
    <name evidence="1" type="ORF">CLUMA_CG005576</name>
</gene>
<evidence type="ECO:0000313" key="1">
    <source>
        <dbReference type="EMBL" id="CRK91996.1"/>
    </source>
</evidence>
<sequence>MNDSEKIAIDSEVKLMIRKMFIQGCERKSLSQFFIEIRKSKSSRGFDVKNIEEFPLSTSKLMQHIL</sequence>
<name>A0A1J1HXB8_9DIPT</name>
<organism evidence="1 2">
    <name type="scientific">Clunio marinus</name>
    <dbReference type="NCBI Taxonomy" id="568069"/>
    <lineage>
        <taxon>Eukaryota</taxon>
        <taxon>Metazoa</taxon>
        <taxon>Ecdysozoa</taxon>
        <taxon>Arthropoda</taxon>
        <taxon>Hexapoda</taxon>
        <taxon>Insecta</taxon>
        <taxon>Pterygota</taxon>
        <taxon>Neoptera</taxon>
        <taxon>Endopterygota</taxon>
        <taxon>Diptera</taxon>
        <taxon>Nematocera</taxon>
        <taxon>Chironomoidea</taxon>
        <taxon>Chironomidae</taxon>
        <taxon>Clunio</taxon>
    </lineage>
</organism>
<accession>A0A1J1HXB8</accession>